<evidence type="ECO:0008006" key="4">
    <source>
        <dbReference type="Google" id="ProtNLM"/>
    </source>
</evidence>
<proteinExistence type="inferred from homology"/>
<dbReference type="Gene3D" id="3.30.1330.40">
    <property type="entry name" value="RutC-like"/>
    <property type="match status" value="1"/>
</dbReference>
<dbReference type="CDD" id="cd00448">
    <property type="entry name" value="YjgF_YER057c_UK114_family"/>
    <property type="match status" value="1"/>
</dbReference>
<sequence length="224" mass="24011">MGHQATREPFSDGTGFRIRPHVPNGVGVLTVAGSSGRLDDARARLFAAKGCVAETMTWFGGPGQNAGPYDIPLRFGSQVRRPDGGGVRRMSGVDLPTPKGHYSHAARVGDLLFLSGQLPLDETGTPRTDLDLEGQAELVFTNLDRVLAAAGAPRDALAQVRVYVTDVELWPRVDAMYRAWLGDHRPARCVVPVPALHWHSLPETEAVAHVPTAEVENAVSPASP</sequence>
<dbReference type="PANTHER" id="PTHR11803:SF58">
    <property type="entry name" value="PROTEIN HMF1-RELATED"/>
    <property type="match status" value="1"/>
</dbReference>
<dbReference type="InterPro" id="IPR006175">
    <property type="entry name" value="YjgF/YER057c/UK114"/>
</dbReference>
<reference evidence="3" key="1">
    <citation type="journal article" date="2019" name="Int. J. Syst. Evol. Microbiol.">
        <title>The Global Catalogue of Microorganisms (GCM) 10K type strain sequencing project: providing services to taxonomists for standard genome sequencing and annotation.</title>
        <authorList>
            <consortium name="The Broad Institute Genomics Platform"/>
            <consortium name="The Broad Institute Genome Sequencing Center for Infectious Disease"/>
            <person name="Wu L."/>
            <person name="Ma J."/>
        </authorList>
    </citation>
    <scope>NUCLEOTIDE SEQUENCE [LARGE SCALE GENOMIC DNA]</scope>
    <source>
        <strain evidence="3">JCM 14589</strain>
    </source>
</reference>
<keyword evidence="3" id="KW-1185">Reference proteome</keyword>
<evidence type="ECO:0000313" key="2">
    <source>
        <dbReference type="EMBL" id="GAA1557905.1"/>
    </source>
</evidence>
<organism evidence="2 3">
    <name type="scientific">Dermacoccus profundi</name>
    <dbReference type="NCBI Taxonomy" id="322602"/>
    <lineage>
        <taxon>Bacteria</taxon>
        <taxon>Bacillati</taxon>
        <taxon>Actinomycetota</taxon>
        <taxon>Actinomycetes</taxon>
        <taxon>Micrococcales</taxon>
        <taxon>Dermacoccaceae</taxon>
        <taxon>Dermacoccus</taxon>
    </lineage>
</organism>
<dbReference type="Pfam" id="PF01042">
    <property type="entry name" value="Ribonuc_L-PSP"/>
    <property type="match status" value="1"/>
</dbReference>
<dbReference type="PANTHER" id="PTHR11803">
    <property type="entry name" value="2-IMINOBUTANOATE/2-IMINOPROPANOATE DEAMINASE RIDA"/>
    <property type="match status" value="1"/>
</dbReference>
<name>A0ABP4NCA9_9MICO</name>
<comment type="caution">
    <text evidence="2">The sequence shown here is derived from an EMBL/GenBank/DDBJ whole genome shotgun (WGS) entry which is preliminary data.</text>
</comment>
<dbReference type="InterPro" id="IPR035959">
    <property type="entry name" value="RutC-like_sf"/>
</dbReference>
<dbReference type="EMBL" id="BAAANW010000002">
    <property type="protein sequence ID" value="GAA1557905.1"/>
    <property type="molecule type" value="Genomic_DNA"/>
</dbReference>
<evidence type="ECO:0000256" key="1">
    <source>
        <dbReference type="ARBA" id="ARBA00010552"/>
    </source>
</evidence>
<dbReference type="SUPFAM" id="SSF55298">
    <property type="entry name" value="YjgF-like"/>
    <property type="match status" value="1"/>
</dbReference>
<gene>
    <name evidence="2" type="ORF">GCM10009763_03450</name>
</gene>
<comment type="similarity">
    <text evidence="1">Belongs to the RutC family.</text>
</comment>
<accession>A0ABP4NCA9</accession>
<evidence type="ECO:0000313" key="3">
    <source>
        <dbReference type="Proteomes" id="UP001500350"/>
    </source>
</evidence>
<dbReference type="Proteomes" id="UP001500350">
    <property type="component" value="Unassembled WGS sequence"/>
</dbReference>
<protein>
    <recommendedName>
        <fullName evidence="4">RidA family protein</fullName>
    </recommendedName>
</protein>